<comment type="caution">
    <text evidence="2">The sequence shown here is derived from an EMBL/GenBank/DDBJ whole genome shotgun (WGS) entry which is preliminary data.</text>
</comment>
<evidence type="ECO:0000313" key="2">
    <source>
        <dbReference type="EMBL" id="KAJ7204374.1"/>
    </source>
</evidence>
<organism evidence="2 3">
    <name type="scientific">Mycena pura</name>
    <dbReference type="NCBI Taxonomy" id="153505"/>
    <lineage>
        <taxon>Eukaryota</taxon>
        <taxon>Fungi</taxon>
        <taxon>Dikarya</taxon>
        <taxon>Basidiomycota</taxon>
        <taxon>Agaricomycotina</taxon>
        <taxon>Agaricomycetes</taxon>
        <taxon>Agaricomycetidae</taxon>
        <taxon>Agaricales</taxon>
        <taxon>Marasmiineae</taxon>
        <taxon>Mycenaceae</taxon>
        <taxon>Mycena</taxon>
    </lineage>
</organism>
<proteinExistence type="predicted"/>
<reference evidence="2" key="1">
    <citation type="submission" date="2023-03" db="EMBL/GenBank/DDBJ databases">
        <title>Massive genome expansion in bonnet fungi (Mycena s.s.) driven by repeated elements and novel gene families across ecological guilds.</title>
        <authorList>
            <consortium name="Lawrence Berkeley National Laboratory"/>
            <person name="Harder C.B."/>
            <person name="Miyauchi S."/>
            <person name="Viragh M."/>
            <person name="Kuo A."/>
            <person name="Thoen E."/>
            <person name="Andreopoulos B."/>
            <person name="Lu D."/>
            <person name="Skrede I."/>
            <person name="Drula E."/>
            <person name="Henrissat B."/>
            <person name="Morin E."/>
            <person name="Kohler A."/>
            <person name="Barry K."/>
            <person name="LaButti K."/>
            <person name="Morin E."/>
            <person name="Salamov A."/>
            <person name="Lipzen A."/>
            <person name="Mereny Z."/>
            <person name="Hegedus B."/>
            <person name="Baldrian P."/>
            <person name="Stursova M."/>
            <person name="Weitz H."/>
            <person name="Taylor A."/>
            <person name="Grigoriev I.V."/>
            <person name="Nagy L.G."/>
            <person name="Martin F."/>
            <person name="Kauserud H."/>
        </authorList>
    </citation>
    <scope>NUCLEOTIDE SEQUENCE</scope>
    <source>
        <strain evidence="2">9144</strain>
    </source>
</reference>
<keyword evidence="3" id="KW-1185">Reference proteome</keyword>
<evidence type="ECO:0000256" key="1">
    <source>
        <dbReference type="SAM" id="MobiDB-lite"/>
    </source>
</evidence>
<gene>
    <name evidence="2" type="ORF">GGX14DRAFT_398224</name>
</gene>
<evidence type="ECO:0000313" key="3">
    <source>
        <dbReference type="Proteomes" id="UP001219525"/>
    </source>
</evidence>
<sequence>MVHKMVALSLSNGIFWSQDIHLILAQFLDHNSANPLKEYTAAFLKLQARCRLRPLVTSWNADSNGSTSESEPPSVQFRFGSGFEPSEPRKPVMKPVKMLQNVKKKNPGSGFLQPQTWGSVRCLEKAEPEPRTQVQSGSVQVRTNFLNRTFPTLVTVTFSPNPSLLVFPPCRCRPCAHGHSALPSAVPCGSVSDAESESGASDVFEEDENLTAFEHTMDGEDESTLTRDTADNVALDKVLAQIWGIPSTKSSYFV</sequence>
<feature type="compositionally biased region" description="Polar residues" evidence="1">
    <location>
        <begin position="61"/>
        <end position="73"/>
    </location>
</feature>
<dbReference type="EMBL" id="JARJCW010000047">
    <property type="protein sequence ID" value="KAJ7204374.1"/>
    <property type="molecule type" value="Genomic_DNA"/>
</dbReference>
<dbReference type="Proteomes" id="UP001219525">
    <property type="component" value="Unassembled WGS sequence"/>
</dbReference>
<protein>
    <submittedName>
        <fullName evidence="2">Uncharacterized protein</fullName>
    </submittedName>
</protein>
<name>A0AAD6V6P0_9AGAR</name>
<feature type="region of interest" description="Disordered" evidence="1">
    <location>
        <begin position="61"/>
        <end position="86"/>
    </location>
</feature>
<accession>A0AAD6V6P0</accession>
<dbReference type="AlphaFoldDB" id="A0AAD6V6P0"/>